<comment type="caution">
    <text evidence="1">The sequence shown here is derived from an EMBL/GenBank/DDBJ whole genome shotgun (WGS) entry which is preliminary data.</text>
</comment>
<name>A0AAD5S013_9FUNG</name>
<feature type="non-terminal residue" evidence="1">
    <location>
        <position position="1"/>
    </location>
</feature>
<evidence type="ECO:0000313" key="1">
    <source>
        <dbReference type="EMBL" id="KAJ3027696.1"/>
    </source>
</evidence>
<dbReference type="Proteomes" id="UP001212841">
    <property type="component" value="Unassembled WGS sequence"/>
</dbReference>
<sequence length="122" mass="12890">RQEREIAQKCVVIVKATRMAMKKVLKVLDSPVGSVEAQDEVVRWAGKCSGHVDDLVGLLGEGGLQAESVNSAVTALTEGSVKGLLESGKKLAEAKEAAWFDTCLAQISKVAKEIANLPPSTT</sequence>
<dbReference type="EMBL" id="JADGJD010002864">
    <property type="protein sequence ID" value="KAJ3027696.1"/>
    <property type="molecule type" value="Genomic_DNA"/>
</dbReference>
<evidence type="ECO:0000313" key="2">
    <source>
        <dbReference type="Proteomes" id="UP001212841"/>
    </source>
</evidence>
<reference evidence="1" key="1">
    <citation type="submission" date="2020-05" db="EMBL/GenBank/DDBJ databases">
        <title>Phylogenomic resolution of chytrid fungi.</title>
        <authorList>
            <person name="Stajich J.E."/>
            <person name="Amses K."/>
            <person name="Simmons R."/>
            <person name="Seto K."/>
            <person name="Myers J."/>
            <person name="Bonds A."/>
            <person name="Quandt C.A."/>
            <person name="Barry K."/>
            <person name="Liu P."/>
            <person name="Grigoriev I."/>
            <person name="Longcore J.E."/>
            <person name="James T.Y."/>
        </authorList>
    </citation>
    <scope>NUCLEOTIDE SEQUENCE</scope>
    <source>
        <strain evidence="1">JEL0318</strain>
    </source>
</reference>
<proteinExistence type="predicted"/>
<dbReference type="Gene3D" id="1.20.1410.10">
    <property type="entry name" value="I/LWEQ domain"/>
    <property type="match status" value="1"/>
</dbReference>
<keyword evidence="2" id="KW-1185">Reference proteome</keyword>
<protein>
    <submittedName>
        <fullName evidence="1">Uncharacterized protein</fullName>
    </submittedName>
</protein>
<accession>A0AAD5S013</accession>
<gene>
    <name evidence="1" type="ORF">HK097_006106</name>
</gene>
<dbReference type="AlphaFoldDB" id="A0AAD5S013"/>
<organism evidence="1 2">
    <name type="scientific">Rhizophlyctis rosea</name>
    <dbReference type="NCBI Taxonomy" id="64517"/>
    <lineage>
        <taxon>Eukaryota</taxon>
        <taxon>Fungi</taxon>
        <taxon>Fungi incertae sedis</taxon>
        <taxon>Chytridiomycota</taxon>
        <taxon>Chytridiomycota incertae sedis</taxon>
        <taxon>Chytridiomycetes</taxon>
        <taxon>Rhizophlyctidales</taxon>
        <taxon>Rhizophlyctidaceae</taxon>
        <taxon>Rhizophlyctis</taxon>
    </lineage>
</organism>